<evidence type="ECO:0000256" key="2">
    <source>
        <dbReference type="ARBA" id="ARBA00022475"/>
    </source>
</evidence>
<dbReference type="GO" id="GO:0046872">
    <property type="term" value="F:metal ion binding"/>
    <property type="evidence" value="ECO:0007669"/>
    <property type="project" value="UniProtKB-KW"/>
</dbReference>
<feature type="transmembrane region" description="Helical" evidence="8">
    <location>
        <begin position="341"/>
        <end position="361"/>
    </location>
</feature>
<protein>
    <submittedName>
        <fullName evidence="9">Undecaprenyl/decaprenyl-phosphate alpha-N-acetylglucosaminyl 1-phosphate transferase</fullName>
    </submittedName>
</protein>
<feature type="transmembrane region" description="Helical" evidence="8">
    <location>
        <begin position="264"/>
        <end position="286"/>
    </location>
</feature>
<dbReference type="EMBL" id="SMKA01000003">
    <property type="protein sequence ID" value="TDC35236.1"/>
    <property type="molecule type" value="Genomic_DNA"/>
</dbReference>
<dbReference type="GO" id="GO:0009103">
    <property type="term" value="P:lipopolysaccharide biosynthetic process"/>
    <property type="evidence" value="ECO:0007669"/>
    <property type="project" value="TreeGrafter"/>
</dbReference>
<feature type="transmembrane region" description="Helical" evidence="8">
    <location>
        <begin position="166"/>
        <end position="184"/>
    </location>
</feature>
<dbReference type="Pfam" id="PF00953">
    <property type="entry name" value="Glycos_transf_4"/>
    <property type="match status" value="1"/>
</dbReference>
<feature type="transmembrane region" description="Helical" evidence="8">
    <location>
        <begin position="226"/>
        <end position="244"/>
    </location>
</feature>
<dbReference type="RefSeq" id="WP_132400549.1">
    <property type="nucleotide sequence ID" value="NZ_SMKA01000003.1"/>
</dbReference>
<evidence type="ECO:0000256" key="1">
    <source>
        <dbReference type="ARBA" id="ARBA00004651"/>
    </source>
</evidence>
<keyword evidence="2" id="KW-1003">Cell membrane</keyword>
<keyword evidence="6 8" id="KW-0472">Membrane</keyword>
<keyword evidence="7" id="KW-0460">Magnesium</keyword>
<dbReference type="AlphaFoldDB" id="A0A4R4QHM5"/>
<feature type="transmembrane region" description="Helical" evidence="8">
    <location>
        <begin position="134"/>
        <end position="154"/>
    </location>
</feature>
<keyword evidence="3 9" id="KW-0808">Transferase</keyword>
<dbReference type="GO" id="GO:0071555">
    <property type="term" value="P:cell wall organization"/>
    <property type="evidence" value="ECO:0007669"/>
    <property type="project" value="TreeGrafter"/>
</dbReference>
<keyword evidence="10" id="KW-1185">Reference proteome</keyword>
<dbReference type="InterPro" id="IPR000715">
    <property type="entry name" value="Glycosyl_transferase_4"/>
</dbReference>
<dbReference type="PANTHER" id="PTHR22926:SF3">
    <property type="entry name" value="UNDECAPRENYL-PHOSPHATE ALPHA-N-ACETYLGLUCOSAMINYL 1-PHOSPHATE TRANSFERASE"/>
    <property type="match status" value="1"/>
</dbReference>
<evidence type="ECO:0000256" key="4">
    <source>
        <dbReference type="ARBA" id="ARBA00022692"/>
    </source>
</evidence>
<dbReference type="Proteomes" id="UP000295075">
    <property type="component" value="Unassembled WGS sequence"/>
</dbReference>
<evidence type="ECO:0000256" key="7">
    <source>
        <dbReference type="PIRSR" id="PIRSR600715-1"/>
    </source>
</evidence>
<sequence length="374" mass="39425">MREYLLVLFVAMATTFLLTGVARQIALRYGAVAKVRARDVHKVPIPYFGGVSILGGLIAAFAVASSLPFLGDSLQVAHDGRAILIGGAVICAVGVIDDLYELDAITKLAGEVLAVGVMVVQGIQLYWLPLPGGVISPSAALLAVLTAGILLVSCNAVNFVDGLDGLAAGVTAIGALAFFTYSYLLNVEQDLDRATTSTLITVALAGACLGFLPHNFFPARVFMGDSGALLIGLMLAASTISLTGQMDPYAVPYEVGGSSLLPALLPLVLPIAVLAIPALDLTMAYIRRTKAGRSPFAADKLHLHHRLMQRGHSHRRAVLLMYLWTILIAFGVVVLGLVLTWWTALIVLTIAVIAVVLTTGLPRRRATAKPLSKV</sequence>
<proteinExistence type="predicted"/>
<feature type="transmembrane region" description="Helical" evidence="8">
    <location>
        <begin position="112"/>
        <end position="128"/>
    </location>
</feature>
<accession>A0A4R4QHM5</accession>
<gene>
    <name evidence="9" type="ORF">E1261_01525</name>
</gene>
<dbReference type="CDD" id="cd06853">
    <property type="entry name" value="GT_WecA_like"/>
    <property type="match status" value="1"/>
</dbReference>
<keyword evidence="7" id="KW-0479">Metal-binding</keyword>
<comment type="subcellular location">
    <subcellularLocation>
        <location evidence="1">Cell membrane</location>
        <topology evidence="1">Multi-pass membrane protein</topology>
    </subcellularLocation>
</comment>
<dbReference type="PANTHER" id="PTHR22926">
    <property type="entry name" value="PHOSPHO-N-ACETYLMURAMOYL-PENTAPEPTIDE-TRANSFERASE"/>
    <property type="match status" value="1"/>
</dbReference>
<feature type="transmembrane region" description="Helical" evidence="8">
    <location>
        <begin position="317"/>
        <end position="335"/>
    </location>
</feature>
<evidence type="ECO:0000313" key="9">
    <source>
        <dbReference type="EMBL" id="TDC35236.1"/>
    </source>
</evidence>
<dbReference type="OrthoDB" id="9783652at2"/>
<evidence type="ECO:0000313" key="10">
    <source>
        <dbReference type="Proteomes" id="UP000295075"/>
    </source>
</evidence>
<comment type="cofactor">
    <cofactor evidence="7">
        <name>Mg(2+)</name>
        <dbReference type="ChEBI" id="CHEBI:18420"/>
    </cofactor>
</comment>
<feature type="binding site" evidence="7">
    <location>
        <position position="225"/>
    </location>
    <ligand>
        <name>Mg(2+)</name>
        <dbReference type="ChEBI" id="CHEBI:18420"/>
    </ligand>
</feature>
<keyword evidence="5 8" id="KW-1133">Transmembrane helix</keyword>
<dbReference type="GO" id="GO:0044038">
    <property type="term" value="P:cell wall macromolecule biosynthetic process"/>
    <property type="evidence" value="ECO:0007669"/>
    <property type="project" value="TreeGrafter"/>
</dbReference>
<feature type="transmembrane region" description="Helical" evidence="8">
    <location>
        <begin position="6"/>
        <end position="26"/>
    </location>
</feature>
<evidence type="ECO:0000256" key="6">
    <source>
        <dbReference type="ARBA" id="ARBA00023136"/>
    </source>
</evidence>
<dbReference type="GO" id="GO:0016780">
    <property type="term" value="F:phosphotransferase activity, for other substituted phosphate groups"/>
    <property type="evidence" value="ECO:0007669"/>
    <property type="project" value="InterPro"/>
</dbReference>
<reference evidence="9 10" key="1">
    <citation type="submission" date="2019-03" db="EMBL/GenBank/DDBJ databases">
        <title>Draft genome sequences of novel Actinobacteria.</title>
        <authorList>
            <person name="Sahin N."/>
            <person name="Ay H."/>
            <person name="Saygin H."/>
        </authorList>
    </citation>
    <scope>NUCLEOTIDE SEQUENCE [LARGE SCALE GENOMIC DNA]</scope>
    <source>
        <strain evidence="9 10">JCM 30547</strain>
    </source>
</reference>
<name>A0A4R4QHM5_9ACTN</name>
<feature type="transmembrane region" description="Helical" evidence="8">
    <location>
        <begin position="196"/>
        <end position="214"/>
    </location>
</feature>
<feature type="transmembrane region" description="Helical" evidence="8">
    <location>
        <begin position="82"/>
        <end position="100"/>
    </location>
</feature>
<feature type="transmembrane region" description="Helical" evidence="8">
    <location>
        <begin position="47"/>
        <end position="70"/>
    </location>
</feature>
<feature type="binding site" evidence="7">
    <location>
        <position position="158"/>
    </location>
    <ligand>
        <name>Mg(2+)</name>
        <dbReference type="ChEBI" id="CHEBI:18420"/>
    </ligand>
</feature>
<evidence type="ECO:0000256" key="5">
    <source>
        <dbReference type="ARBA" id="ARBA00022989"/>
    </source>
</evidence>
<keyword evidence="4 8" id="KW-0812">Transmembrane</keyword>
<evidence type="ECO:0000256" key="3">
    <source>
        <dbReference type="ARBA" id="ARBA00022679"/>
    </source>
</evidence>
<organism evidence="9 10">
    <name type="scientific">Kribbella albertanoniae</name>
    <dbReference type="NCBI Taxonomy" id="1266829"/>
    <lineage>
        <taxon>Bacteria</taxon>
        <taxon>Bacillati</taxon>
        <taxon>Actinomycetota</taxon>
        <taxon>Actinomycetes</taxon>
        <taxon>Propionibacteriales</taxon>
        <taxon>Kribbellaceae</taxon>
        <taxon>Kribbella</taxon>
    </lineage>
</organism>
<comment type="caution">
    <text evidence="9">The sequence shown here is derived from an EMBL/GenBank/DDBJ whole genome shotgun (WGS) entry which is preliminary data.</text>
</comment>
<dbReference type="GO" id="GO:0005886">
    <property type="term" value="C:plasma membrane"/>
    <property type="evidence" value="ECO:0007669"/>
    <property type="project" value="UniProtKB-SubCell"/>
</dbReference>
<evidence type="ECO:0000256" key="8">
    <source>
        <dbReference type="SAM" id="Phobius"/>
    </source>
</evidence>